<proteinExistence type="predicted"/>
<evidence type="ECO:0000256" key="1">
    <source>
        <dbReference type="SAM" id="SignalP"/>
    </source>
</evidence>
<dbReference type="AlphaFoldDB" id="A0A368FSX9"/>
<sequence length="107" mass="12607">MQWLFVLLLALTCVNHECCFDAPMAHHPHTHSSVSQISAIFAEGEFHYYHYFKTEPDADFLTHFPECSSLVLKPEIRNKIKSRHGKSYPQVRGWQRYSKINRELVPY</sequence>
<accession>A0A368FSX9</accession>
<organism evidence="2 3">
    <name type="scientific">Ancylostoma caninum</name>
    <name type="common">Dog hookworm</name>
    <dbReference type="NCBI Taxonomy" id="29170"/>
    <lineage>
        <taxon>Eukaryota</taxon>
        <taxon>Metazoa</taxon>
        <taxon>Ecdysozoa</taxon>
        <taxon>Nematoda</taxon>
        <taxon>Chromadorea</taxon>
        <taxon>Rhabditida</taxon>
        <taxon>Rhabditina</taxon>
        <taxon>Rhabditomorpha</taxon>
        <taxon>Strongyloidea</taxon>
        <taxon>Ancylostomatidae</taxon>
        <taxon>Ancylostomatinae</taxon>
        <taxon>Ancylostoma</taxon>
    </lineage>
</organism>
<dbReference type="EMBL" id="JOJR01000675">
    <property type="protein sequence ID" value="RCN35331.1"/>
    <property type="molecule type" value="Genomic_DNA"/>
</dbReference>
<evidence type="ECO:0000313" key="3">
    <source>
        <dbReference type="Proteomes" id="UP000252519"/>
    </source>
</evidence>
<keyword evidence="3" id="KW-1185">Reference proteome</keyword>
<comment type="caution">
    <text evidence="2">The sequence shown here is derived from an EMBL/GenBank/DDBJ whole genome shotgun (WGS) entry which is preliminary data.</text>
</comment>
<dbReference type="Proteomes" id="UP000252519">
    <property type="component" value="Unassembled WGS sequence"/>
</dbReference>
<reference evidence="2 3" key="1">
    <citation type="submission" date="2014-10" db="EMBL/GenBank/DDBJ databases">
        <title>Draft genome of the hookworm Ancylostoma caninum.</title>
        <authorList>
            <person name="Mitreva M."/>
        </authorList>
    </citation>
    <scope>NUCLEOTIDE SEQUENCE [LARGE SCALE GENOMIC DNA]</scope>
    <source>
        <strain evidence="2 3">Baltimore</strain>
    </source>
</reference>
<feature type="signal peptide" evidence="1">
    <location>
        <begin position="1"/>
        <end position="16"/>
    </location>
</feature>
<evidence type="ECO:0000313" key="2">
    <source>
        <dbReference type="EMBL" id="RCN35331.1"/>
    </source>
</evidence>
<feature type="chain" id="PRO_5016793310" evidence="1">
    <location>
        <begin position="17"/>
        <end position="107"/>
    </location>
</feature>
<protein>
    <submittedName>
        <fullName evidence="2">Uncharacterized protein</fullName>
    </submittedName>
</protein>
<gene>
    <name evidence="2" type="ORF">ANCCAN_18798</name>
</gene>
<name>A0A368FSX9_ANCCA</name>
<keyword evidence="1" id="KW-0732">Signal</keyword>